<dbReference type="InterPro" id="IPR021309">
    <property type="entry name" value="YgaP-like_TM"/>
</dbReference>
<evidence type="ECO:0000313" key="3">
    <source>
        <dbReference type="EMBL" id="ANC75575.1"/>
    </source>
</evidence>
<dbReference type="RefSeq" id="WP_082861228.1">
    <property type="nucleotide sequence ID" value="NZ_CP015378.1"/>
</dbReference>
<reference evidence="3 4" key="1">
    <citation type="submission" date="2016-04" db="EMBL/GenBank/DDBJ databases">
        <title>Complete genome sequence of Fictibacillus phosphorivorans G25-29, a strain toxic to nematodes.</title>
        <authorList>
            <person name="Zheng Z."/>
        </authorList>
    </citation>
    <scope>NUCLEOTIDE SEQUENCE [LARGE SCALE GENOMIC DNA]</scope>
    <source>
        <strain evidence="3 4">G25-29</strain>
    </source>
</reference>
<proteinExistence type="predicted"/>
<evidence type="ECO:0000313" key="4">
    <source>
        <dbReference type="Proteomes" id="UP000076623"/>
    </source>
</evidence>
<dbReference type="AlphaFoldDB" id="A0A161IN65"/>
<dbReference type="Proteomes" id="UP000076623">
    <property type="component" value="Chromosome"/>
</dbReference>
<dbReference type="EMBL" id="CP015378">
    <property type="protein sequence ID" value="ANC75575.1"/>
    <property type="molecule type" value="Genomic_DNA"/>
</dbReference>
<evidence type="ECO:0000256" key="1">
    <source>
        <dbReference type="SAM" id="Phobius"/>
    </source>
</evidence>
<evidence type="ECO:0000259" key="2">
    <source>
        <dbReference type="Pfam" id="PF11127"/>
    </source>
</evidence>
<accession>A0A161IN65</accession>
<feature type="transmembrane region" description="Helical" evidence="1">
    <location>
        <begin position="7"/>
        <end position="25"/>
    </location>
</feature>
<feature type="domain" description="Inner membrane protein YgaP-like transmembrane" evidence="2">
    <location>
        <begin position="1"/>
        <end position="66"/>
    </location>
</feature>
<keyword evidence="1" id="KW-0472">Membrane</keyword>
<name>A0A161IN65_9BACL</name>
<keyword evidence="1" id="KW-1133">Transmembrane helix</keyword>
<feature type="transmembrane region" description="Helical" evidence="1">
    <location>
        <begin position="37"/>
        <end position="56"/>
    </location>
</feature>
<dbReference type="Pfam" id="PF11127">
    <property type="entry name" value="YgaP-like_TM"/>
    <property type="match status" value="1"/>
</dbReference>
<gene>
    <name evidence="3" type="ORF">ABE65_001415</name>
</gene>
<protein>
    <recommendedName>
        <fullName evidence="2">Inner membrane protein YgaP-like transmembrane domain-containing protein</fullName>
    </recommendedName>
</protein>
<dbReference type="STRING" id="1221500.ABE65_001415"/>
<keyword evidence="4" id="KW-1185">Reference proteome</keyword>
<keyword evidence="1" id="KW-0812">Transmembrane</keyword>
<sequence>MRQNIGLVNSMIRIIAGLTLLSVYTAKLTRKPYKESYILMILMGAMKVAEGIVRYCPVTDLLHKSKEMNDMDLGNIAEEGSPFNPS</sequence>
<organism evidence="3 4">
    <name type="scientific">Fictibacillus phosphorivorans</name>
    <dbReference type="NCBI Taxonomy" id="1221500"/>
    <lineage>
        <taxon>Bacteria</taxon>
        <taxon>Bacillati</taxon>
        <taxon>Bacillota</taxon>
        <taxon>Bacilli</taxon>
        <taxon>Bacillales</taxon>
        <taxon>Fictibacillaceae</taxon>
        <taxon>Fictibacillus</taxon>
    </lineage>
</organism>
<dbReference type="KEGG" id="fpn:ABE65_001415"/>